<accession>A0A9P6DJU2</accession>
<keyword evidence="3" id="KW-0274">FAD</keyword>
<comment type="cofactor">
    <cofactor evidence="1">
        <name>FAD</name>
        <dbReference type="ChEBI" id="CHEBI:57692"/>
    </cofactor>
</comment>
<dbReference type="InterPro" id="IPR036188">
    <property type="entry name" value="FAD/NAD-bd_sf"/>
</dbReference>
<evidence type="ECO:0000256" key="4">
    <source>
        <dbReference type="ARBA" id="ARBA00023002"/>
    </source>
</evidence>
<dbReference type="PANTHER" id="PTHR43004:SF19">
    <property type="entry name" value="BINDING MONOOXYGENASE, PUTATIVE (JCVI)-RELATED"/>
    <property type="match status" value="1"/>
</dbReference>
<dbReference type="Gene3D" id="3.30.70.2450">
    <property type="match status" value="1"/>
</dbReference>
<dbReference type="GO" id="GO:0071949">
    <property type="term" value="F:FAD binding"/>
    <property type="evidence" value="ECO:0007669"/>
    <property type="project" value="InterPro"/>
</dbReference>
<dbReference type="InterPro" id="IPR038220">
    <property type="entry name" value="PHOX_C_sf"/>
</dbReference>
<reference evidence="6" key="1">
    <citation type="journal article" date="2020" name="Nat. Commun.">
        <title>Large-scale genome sequencing of mycorrhizal fungi provides insights into the early evolution of symbiotic traits.</title>
        <authorList>
            <person name="Miyauchi S."/>
            <person name="Kiss E."/>
            <person name="Kuo A."/>
            <person name="Drula E."/>
            <person name="Kohler A."/>
            <person name="Sanchez-Garcia M."/>
            <person name="Morin E."/>
            <person name="Andreopoulos B."/>
            <person name="Barry K.W."/>
            <person name="Bonito G."/>
            <person name="Buee M."/>
            <person name="Carver A."/>
            <person name="Chen C."/>
            <person name="Cichocki N."/>
            <person name="Clum A."/>
            <person name="Culley D."/>
            <person name="Crous P.W."/>
            <person name="Fauchery L."/>
            <person name="Girlanda M."/>
            <person name="Hayes R.D."/>
            <person name="Keri Z."/>
            <person name="LaButti K."/>
            <person name="Lipzen A."/>
            <person name="Lombard V."/>
            <person name="Magnuson J."/>
            <person name="Maillard F."/>
            <person name="Murat C."/>
            <person name="Nolan M."/>
            <person name="Ohm R.A."/>
            <person name="Pangilinan J."/>
            <person name="Pereira M.F."/>
            <person name="Perotto S."/>
            <person name="Peter M."/>
            <person name="Pfister S."/>
            <person name="Riley R."/>
            <person name="Sitrit Y."/>
            <person name="Stielow J.B."/>
            <person name="Szollosi G."/>
            <person name="Zifcakova L."/>
            <person name="Stursova M."/>
            <person name="Spatafora J.W."/>
            <person name="Tedersoo L."/>
            <person name="Vaario L.M."/>
            <person name="Yamada A."/>
            <person name="Yan M."/>
            <person name="Wang P."/>
            <person name="Xu J."/>
            <person name="Bruns T."/>
            <person name="Baldrian P."/>
            <person name="Vilgalys R."/>
            <person name="Dunand C."/>
            <person name="Henrissat B."/>
            <person name="Grigoriev I.V."/>
            <person name="Hibbett D."/>
            <person name="Nagy L.G."/>
            <person name="Martin F.M."/>
        </authorList>
    </citation>
    <scope>NUCLEOTIDE SEQUENCE</scope>
    <source>
        <strain evidence="6">UP504</strain>
    </source>
</reference>
<dbReference type="SUPFAM" id="SSF51905">
    <property type="entry name" value="FAD/NAD(P)-binding domain"/>
    <property type="match status" value="1"/>
</dbReference>
<dbReference type="PRINTS" id="PR00420">
    <property type="entry name" value="RNGMNOXGNASE"/>
</dbReference>
<keyword evidence="4" id="KW-0560">Oxidoreductase</keyword>
<evidence type="ECO:0000313" key="6">
    <source>
        <dbReference type="EMBL" id="KAF9505746.1"/>
    </source>
</evidence>
<dbReference type="Gene3D" id="3.50.50.60">
    <property type="entry name" value="FAD/NAD(P)-binding domain"/>
    <property type="match status" value="1"/>
</dbReference>
<gene>
    <name evidence="6" type="ORF">BS47DRAFT_1334240</name>
</gene>
<organism evidence="6 7">
    <name type="scientific">Hydnum rufescens UP504</name>
    <dbReference type="NCBI Taxonomy" id="1448309"/>
    <lineage>
        <taxon>Eukaryota</taxon>
        <taxon>Fungi</taxon>
        <taxon>Dikarya</taxon>
        <taxon>Basidiomycota</taxon>
        <taxon>Agaricomycotina</taxon>
        <taxon>Agaricomycetes</taxon>
        <taxon>Cantharellales</taxon>
        <taxon>Hydnaceae</taxon>
        <taxon>Hydnum</taxon>
    </lineage>
</organism>
<name>A0A9P6DJU2_9AGAM</name>
<dbReference type="Proteomes" id="UP000886523">
    <property type="component" value="Unassembled WGS sequence"/>
</dbReference>
<evidence type="ECO:0000256" key="3">
    <source>
        <dbReference type="ARBA" id="ARBA00022827"/>
    </source>
</evidence>
<evidence type="ECO:0000256" key="1">
    <source>
        <dbReference type="ARBA" id="ARBA00001974"/>
    </source>
</evidence>
<feature type="domain" description="FAD-binding" evidence="5">
    <location>
        <begin position="5"/>
        <end position="352"/>
    </location>
</feature>
<evidence type="ECO:0000256" key="2">
    <source>
        <dbReference type="ARBA" id="ARBA00022630"/>
    </source>
</evidence>
<dbReference type="InterPro" id="IPR050641">
    <property type="entry name" value="RIFMO-like"/>
</dbReference>
<dbReference type="PANTHER" id="PTHR43004">
    <property type="entry name" value="TRK SYSTEM POTASSIUM UPTAKE PROTEIN"/>
    <property type="match status" value="1"/>
</dbReference>
<dbReference type="AlphaFoldDB" id="A0A9P6DJU2"/>
<dbReference type="Gene3D" id="3.40.30.20">
    <property type="match status" value="1"/>
</dbReference>
<dbReference type="GO" id="GO:0016709">
    <property type="term" value="F:oxidoreductase activity, acting on paired donors, with incorporation or reduction of molecular oxygen, NAD(P)H as one donor, and incorporation of one atom of oxygen"/>
    <property type="evidence" value="ECO:0007669"/>
    <property type="project" value="UniProtKB-ARBA"/>
</dbReference>
<dbReference type="OrthoDB" id="2690153at2759"/>
<keyword evidence="7" id="KW-1185">Reference proteome</keyword>
<dbReference type="InterPro" id="IPR002938">
    <property type="entry name" value="FAD-bd"/>
</dbReference>
<comment type="caution">
    <text evidence="6">The sequence shown here is derived from an EMBL/GenBank/DDBJ whole genome shotgun (WGS) entry which is preliminary data.</text>
</comment>
<dbReference type="EMBL" id="MU129138">
    <property type="protein sequence ID" value="KAF9505746.1"/>
    <property type="molecule type" value="Genomic_DNA"/>
</dbReference>
<dbReference type="Pfam" id="PF01494">
    <property type="entry name" value="FAD_binding_3"/>
    <property type="match status" value="1"/>
</dbReference>
<sequence length="567" mass="62201">MSSPQVLIVGAGPCGLAAALVLCKNGIPVRLIEKALDYQVGDRGTAIQPRILELFRILGLVTDVFDNSIEPPQMRAYDGKTIMRTWDFVHKEAPTPAVPYPNARMLGQWSTEGILRSHLSRLGVTVELGTELVDFTQDAHKVTANLLKRDKGGSSENETLEVDWVIGADGARGVTRKHLGINFWGETLEKQAFLVADVDMEGVDRKYRAAYGNIATGLAVTLPLGRAPHFSLVSNGTPEEIQQVVDGGFDALKAYLSKVMKDESVVLTKCAWVSYFRPNIRCADKFNVGRVFIAGDGAHVHSPMGGQGLNSSVQDSVNLAWKLSLAVKNLSPPSLLSTYETERMPLIKEMLKLTTSLHTESMSDRNMASNDTSKSVNQSWVRENVFKQLGVNYQWSEIVLDQRLDAKENVGNKAYTPYGKDDEFIQAGDRAPDAPNLVPITAEGRTKPTTLFDLLTPFTHTALVFELPQSPPTDTEPPSPASTRDILDALGNTIRMDIASSIRTLVLAGLNQVLVDTQGHARRAYDVDASQARKALPSVVIIRPDTYIGAFVYDVQGVEKYFSKIFV</sequence>
<keyword evidence="2" id="KW-0285">Flavoprotein</keyword>
<evidence type="ECO:0000259" key="5">
    <source>
        <dbReference type="Pfam" id="PF01494"/>
    </source>
</evidence>
<protein>
    <recommendedName>
        <fullName evidence="5">FAD-binding domain-containing protein</fullName>
    </recommendedName>
</protein>
<proteinExistence type="predicted"/>
<evidence type="ECO:0000313" key="7">
    <source>
        <dbReference type="Proteomes" id="UP000886523"/>
    </source>
</evidence>